<keyword evidence="3" id="KW-0560">Oxidoreductase</keyword>
<reference evidence="8" key="1">
    <citation type="journal article" date="2021" name="Nat. Commun.">
        <title>Genetic determinants of endophytism in the Arabidopsis root mycobiome.</title>
        <authorList>
            <person name="Mesny F."/>
            <person name="Miyauchi S."/>
            <person name="Thiergart T."/>
            <person name="Pickel B."/>
            <person name="Atanasova L."/>
            <person name="Karlsson M."/>
            <person name="Huettel B."/>
            <person name="Barry K.W."/>
            <person name="Haridas S."/>
            <person name="Chen C."/>
            <person name="Bauer D."/>
            <person name="Andreopoulos W."/>
            <person name="Pangilinan J."/>
            <person name="LaButti K."/>
            <person name="Riley R."/>
            <person name="Lipzen A."/>
            <person name="Clum A."/>
            <person name="Drula E."/>
            <person name="Henrissat B."/>
            <person name="Kohler A."/>
            <person name="Grigoriev I.V."/>
            <person name="Martin F.M."/>
            <person name="Hacquard S."/>
        </authorList>
    </citation>
    <scope>NUCLEOTIDE SEQUENCE</scope>
    <source>
        <strain evidence="8">MPI-CAGE-AT-0021</strain>
    </source>
</reference>
<dbReference type="OrthoDB" id="5945798at2759"/>
<feature type="site" description="Lowers pKa of active site Tyr" evidence="6">
    <location>
        <position position="85"/>
    </location>
</feature>
<accession>A0A9P9FC33</accession>
<dbReference type="EMBL" id="JAGMUU010000003">
    <property type="protein sequence ID" value="KAH7157974.1"/>
    <property type="molecule type" value="Genomic_DNA"/>
</dbReference>
<dbReference type="PIRSF" id="PIRSF000097">
    <property type="entry name" value="AKR"/>
    <property type="match status" value="1"/>
</dbReference>
<keyword evidence="2" id="KW-0521">NADP</keyword>
<evidence type="ECO:0000256" key="4">
    <source>
        <dbReference type="PIRSR" id="PIRSR000097-1"/>
    </source>
</evidence>
<dbReference type="GO" id="GO:0016616">
    <property type="term" value="F:oxidoreductase activity, acting on the CH-OH group of donors, NAD or NADP as acceptor"/>
    <property type="evidence" value="ECO:0007669"/>
    <property type="project" value="UniProtKB-ARBA"/>
</dbReference>
<comment type="caution">
    <text evidence="8">The sequence shown here is derived from an EMBL/GenBank/DDBJ whole genome shotgun (WGS) entry which is preliminary data.</text>
</comment>
<dbReference type="Gene3D" id="3.20.20.100">
    <property type="entry name" value="NADP-dependent oxidoreductase domain"/>
    <property type="match status" value="1"/>
</dbReference>
<dbReference type="CDD" id="cd19071">
    <property type="entry name" value="AKR_AKR1-5-like"/>
    <property type="match status" value="1"/>
</dbReference>
<dbReference type="PROSITE" id="PS00798">
    <property type="entry name" value="ALDOKETO_REDUCTASE_1"/>
    <property type="match status" value="1"/>
</dbReference>
<evidence type="ECO:0000256" key="3">
    <source>
        <dbReference type="ARBA" id="ARBA00023002"/>
    </source>
</evidence>
<comment type="similarity">
    <text evidence="1">Belongs to the aldo/keto reductase family.</text>
</comment>
<protein>
    <submittedName>
        <fullName evidence="8">GCY protein</fullName>
    </submittedName>
</protein>
<dbReference type="PANTHER" id="PTHR43827">
    <property type="entry name" value="2,5-DIKETO-D-GLUCONIC ACID REDUCTASE"/>
    <property type="match status" value="1"/>
</dbReference>
<feature type="binding site" evidence="5">
    <location>
        <position position="116"/>
    </location>
    <ligand>
        <name>substrate</name>
    </ligand>
</feature>
<dbReference type="InterPro" id="IPR020471">
    <property type="entry name" value="AKR"/>
</dbReference>
<sequence length="328" mass="36423">MSDSSICSTTFKLNNGQEFPAVGLGTWQGRVGSDDEKALESSIIHALQSGYRLIDTAQRYGVEETVGRALRNSGVPRSEIVVVTKFWGEWHHNPEEALQKSLDDLSLEYVDVLLMHWPWATTPAPEALPLRKDESPTILETWEKMEKLIGPKCRAIGVSNFTQKTLDELLVNTSVVPAINQVELHAFNPNHKLVAYCQSKGIHVMSWSTMGGPNTGTISQILTHDLFTDIAAKHGCSAGVVSLSWAVQRGITVIPKSSSKKRIEDNISLVTLTDEEMDQINGAHNTIQRYRIADGIKTLQVEIDGKQTLQGWSKVDFGWEDEEGNWLT</sequence>
<proteinExistence type="inferred from homology"/>
<dbReference type="PANTHER" id="PTHR43827:SF3">
    <property type="entry name" value="NADP-DEPENDENT OXIDOREDUCTASE DOMAIN-CONTAINING PROTEIN"/>
    <property type="match status" value="1"/>
</dbReference>
<evidence type="ECO:0000256" key="1">
    <source>
        <dbReference type="ARBA" id="ARBA00007905"/>
    </source>
</evidence>
<dbReference type="AlphaFoldDB" id="A0A9P9FC33"/>
<dbReference type="InterPro" id="IPR023210">
    <property type="entry name" value="NADP_OxRdtase_dom"/>
</dbReference>
<keyword evidence="9" id="KW-1185">Reference proteome</keyword>
<evidence type="ECO:0000256" key="5">
    <source>
        <dbReference type="PIRSR" id="PIRSR000097-2"/>
    </source>
</evidence>
<evidence type="ECO:0000256" key="2">
    <source>
        <dbReference type="ARBA" id="ARBA00022857"/>
    </source>
</evidence>
<evidence type="ECO:0000313" key="8">
    <source>
        <dbReference type="EMBL" id="KAH7157974.1"/>
    </source>
</evidence>
<dbReference type="Pfam" id="PF00248">
    <property type="entry name" value="Aldo_ket_red"/>
    <property type="match status" value="1"/>
</dbReference>
<name>A0A9P9FC33_9HYPO</name>
<organism evidence="8 9">
    <name type="scientific">Dactylonectria estremocensis</name>
    <dbReference type="NCBI Taxonomy" id="1079267"/>
    <lineage>
        <taxon>Eukaryota</taxon>
        <taxon>Fungi</taxon>
        <taxon>Dikarya</taxon>
        <taxon>Ascomycota</taxon>
        <taxon>Pezizomycotina</taxon>
        <taxon>Sordariomycetes</taxon>
        <taxon>Hypocreomycetidae</taxon>
        <taxon>Hypocreales</taxon>
        <taxon>Nectriaceae</taxon>
        <taxon>Dactylonectria</taxon>
    </lineage>
</organism>
<dbReference type="InterPro" id="IPR018170">
    <property type="entry name" value="Aldo/ket_reductase_CS"/>
</dbReference>
<dbReference type="SUPFAM" id="SSF51430">
    <property type="entry name" value="NAD(P)-linked oxidoreductase"/>
    <property type="match status" value="1"/>
</dbReference>
<gene>
    <name evidence="8" type="ORF">B0J13DRAFT_543203</name>
</gene>
<evidence type="ECO:0000259" key="7">
    <source>
        <dbReference type="Pfam" id="PF00248"/>
    </source>
</evidence>
<dbReference type="InterPro" id="IPR036812">
    <property type="entry name" value="NAD(P)_OxRdtase_dom_sf"/>
</dbReference>
<evidence type="ECO:0000256" key="6">
    <source>
        <dbReference type="PIRSR" id="PIRSR000097-3"/>
    </source>
</evidence>
<feature type="active site" description="Proton donor" evidence="4">
    <location>
        <position position="60"/>
    </location>
</feature>
<feature type="domain" description="NADP-dependent oxidoreductase" evidence="7">
    <location>
        <begin position="22"/>
        <end position="282"/>
    </location>
</feature>
<dbReference type="PRINTS" id="PR00069">
    <property type="entry name" value="ALDKETRDTASE"/>
</dbReference>
<evidence type="ECO:0000313" key="9">
    <source>
        <dbReference type="Proteomes" id="UP000717696"/>
    </source>
</evidence>
<dbReference type="Proteomes" id="UP000717696">
    <property type="component" value="Unassembled WGS sequence"/>
</dbReference>